<name>A0A2A5T4F4_9GAMM</name>
<proteinExistence type="predicted"/>
<accession>A0A2A5T4F4</accession>
<sequence length="40" mass="4652">MKREKETRGWFYGDKSYISAPLEREFADKGVTLITGIKET</sequence>
<comment type="caution">
    <text evidence="1">The sequence shown here is derived from an EMBL/GenBank/DDBJ whole genome shotgun (WGS) entry which is preliminary data.</text>
</comment>
<dbReference type="Proteomes" id="UP000219020">
    <property type="component" value="Unassembled WGS sequence"/>
</dbReference>
<evidence type="ECO:0000313" key="1">
    <source>
        <dbReference type="EMBL" id="PCS22998.1"/>
    </source>
</evidence>
<reference evidence="2" key="1">
    <citation type="submission" date="2017-04" db="EMBL/GenBank/DDBJ databases">
        <title>Genome evolution of the luminous symbionts of deep sea anglerfish.</title>
        <authorList>
            <person name="Hendry T.A."/>
        </authorList>
    </citation>
    <scope>NUCLEOTIDE SEQUENCE [LARGE SCALE GENOMIC DNA]</scope>
</reference>
<evidence type="ECO:0000313" key="2">
    <source>
        <dbReference type="Proteomes" id="UP000219020"/>
    </source>
</evidence>
<keyword evidence="2" id="KW-1185">Reference proteome</keyword>
<dbReference type="AlphaFoldDB" id="A0A2A5T4F4"/>
<gene>
    <name evidence="1" type="ORF">BTN49_1558</name>
</gene>
<organism evidence="1 2">
    <name type="scientific">Candidatus Enterovibrio escicola</name>
    <dbReference type="NCBI Taxonomy" id="1927127"/>
    <lineage>
        <taxon>Bacteria</taxon>
        <taxon>Pseudomonadati</taxon>
        <taxon>Pseudomonadota</taxon>
        <taxon>Gammaproteobacteria</taxon>
        <taxon>Vibrionales</taxon>
        <taxon>Vibrionaceae</taxon>
        <taxon>Enterovibrio</taxon>
    </lineage>
</organism>
<dbReference type="EMBL" id="NBYY01000013">
    <property type="protein sequence ID" value="PCS22998.1"/>
    <property type="molecule type" value="Genomic_DNA"/>
</dbReference>
<protein>
    <submittedName>
        <fullName evidence="1">Mobile element protein</fullName>
    </submittedName>
</protein>